<reference evidence="2" key="2">
    <citation type="journal article" date="2015" name="Data Brief">
        <title>Shoot transcriptome of the giant reed, Arundo donax.</title>
        <authorList>
            <person name="Barrero R.A."/>
            <person name="Guerrero F.D."/>
            <person name="Moolhuijzen P."/>
            <person name="Goolsby J.A."/>
            <person name="Tidwell J."/>
            <person name="Bellgard S.E."/>
            <person name="Bellgard M.I."/>
        </authorList>
    </citation>
    <scope>NUCLEOTIDE SEQUENCE</scope>
    <source>
        <tissue evidence="2">Shoot tissue taken approximately 20 cm above the soil surface</tissue>
    </source>
</reference>
<feature type="region of interest" description="Disordered" evidence="1">
    <location>
        <begin position="1"/>
        <end position="21"/>
    </location>
</feature>
<dbReference type="EMBL" id="GBRH01274557">
    <property type="protein sequence ID" value="JAD23338.1"/>
    <property type="molecule type" value="Transcribed_RNA"/>
</dbReference>
<accession>A0A0A8YCT1</accession>
<organism evidence="2">
    <name type="scientific">Arundo donax</name>
    <name type="common">Giant reed</name>
    <name type="synonym">Donax arundinaceus</name>
    <dbReference type="NCBI Taxonomy" id="35708"/>
    <lineage>
        <taxon>Eukaryota</taxon>
        <taxon>Viridiplantae</taxon>
        <taxon>Streptophyta</taxon>
        <taxon>Embryophyta</taxon>
        <taxon>Tracheophyta</taxon>
        <taxon>Spermatophyta</taxon>
        <taxon>Magnoliopsida</taxon>
        <taxon>Liliopsida</taxon>
        <taxon>Poales</taxon>
        <taxon>Poaceae</taxon>
        <taxon>PACMAD clade</taxon>
        <taxon>Arundinoideae</taxon>
        <taxon>Arundineae</taxon>
        <taxon>Arundo</taxon>
    </lineage>
</organism>
<evidence type="ECO:0000313" key="2">
    <source>
        <dbReference type="EMBL" id="JAD23338.1"/>
    </source>
</evidence>
<dbReference type="AlphaFoldDB" id="A0A0A8YCT1"/>
<evidence type="ECO:0000256" key="1">
    <source>
        <dbReference type="SAM" id="MobiDB-lite"/>
    </source>
</evidence>
<name>A0A0A8YCT1_ARUDO</name>
<sequence>MNMNFTLLKNLANGAPKREVQ</sequence>
<proteinExistence type="predicted"/>
<protein>
    <submittedName>
        <fullName evidence="2">Uncharacterized protein</fullName>
    </submittedName>
</protein>
<reference evidence="2" key="1">
    <citation type="submission" date="2014-09" db="EMBL/GenBank/DDBJ databases">
        <authorList>
            <person name="Magalhaes I.L.F."/>
            <person name="Oliveira U."/>
            <person name="Santos F.R."/>
            <person name="Vidigal T.H.D.A."/>
            <person name="Brescovit A.D."/>
            <person name="Santos A.J."/>
        </authorList>
    </citation>
    <scope>NUCLEOTIDE SEQUENCE</scope>
    <source>
        <tissue evidence="2">Shoot tissue taken approximately 20 cm above the soil surface</tissue>
    </source>
</reference>